<feature type="repeat" description="ANK" evidence="2">
    <location>
        <begin position="1141"/>
        <end position="1165"/>
    </location>
</feature>
<feature type="domain" description="NACHT" evidence="4">
    <location>
        <begin position="323"/>
        <end position="479"/>
    </location>
</feature>
<comment type="caution">
    <text evidence="5">The sequence shown here is derived from an EMBL/GenBank/DDBJ whole genome shotgun (WGS) entry which is preliminary data.</text>
</comment>
<reference evidence="5 6" key="1">
    <citation type="submission" date="2024-02" db="EMBL/GenBank/DDBJ databases">
        <title>De novo assembly and annotation of 12 fungi associated with fruit tree decline syndrome in Ontario, Canada.</title>
        <authorList>
            <person name="Sulman M."/>
            <person name="Ellouze W."/>
            <person name="Ilyukhin E."/>
        </authorList>
    </citation>
    <scope>NUCLEOTIDE SEQUENCE [LARGE SCALE GENOMIC DNA]</scope>
    <source>
        <strain evidence="5 6">M42-189</strain>
    </source>
</reference>
<dbReference type="InterPro" id="IPR002110">
    <property type="entry name" value="Ankyrin_rpt"/>
</dbReference>
<dbReference type="InterPro" id="IPR053137">
    <property type="entry name" value="NLR-like"/>
</dbReference>
<feature type="repeat" description="ANK" evidence="2">
    <location>
        <begin position="1175"/>
        <end position="1199"/>
    </location>
</feature>
<name>A0ABR3RKF4_9PLEO</name>
<feature type="repeat" description="ANK" evidence="2">
    <location>
        <begin position="1209"/>
        <end position="1242"/>
    </location>
</feature>
<keyword evidence="2" id="KW-0040">ANK repeat</keyword>
<dbReference type="Proteomes" id="UP001521785">
    <property type="component" value="Unassembled WGS sequence"/>
</dbReference>
<dbReference type="PROSITE" id="PS50088">
    <property type="entry name" value="ANK_REPEAT"/>
    <property type="match status" value="3"/>
</dbReference>
<dbReference type="InterPro" id="IPR000845">
    <property type="entry name" value="Nucleoside_phosphorylase_d"/>
</dbReference>
<dbReference type="Gene3D" id="3.40.50.300">
    <property type="entry name" value="P-loop containing nucleotide triphosphate hydrolases"/>
    <property type="match status" value="1"/>
</dbReference>
<dbReference type="InterPro" id="IPR027417">
    <property type="entry name" value="P-loop_NTPase"/>
</dbReference>
<feature type="region of interest" description="Disordered" evidence="3">
    <location>
        <begin position="967"/>
        <end position="1011"/>
    </location>
</feature>
<evidence type="ECO:0000256" key="1">
    <source>
        <dbReference type="ARBA" id="ARBA00022737"/>
    </source>
</evidence>
<dbReference type="Pfam" id="PF12796">
    <property type="entry name" value="Ank_2"/>
    <property type="match status" value="3"/>
</dbReference>
<dbReference type="SMART" id="SM00248">
    <property type="entry name" value="ANK"/>
    <property type="match status" value="12"/>
</dbReference>
<dbReference type="InterPro" id="IPR007111">
    <property type="entry name" value="NACHT_NTPase"/>
</dbReference>
<dbReference type="Gene3D" id="3.40.50.1580">
    <property type="entry name" value="Nucleoside phosphorylase domain"/>
    <property type="match status" value="1"/>
</dbReference>
<evidence type="ECO:0000256" key="2">
    <source>
        <dbReference type="PROSITE-ProRule" id="PRU00023"/>
    </source>
</evidence>
<dbReference type="PANTHER" id="PTHR46082:SF11">
    <property type="entry name" value="AAA+ ATPASE DOMAIN-CONTAINING PROTEIN-RELATED"/>
    <property type="match status" value="1"/>
</dbReference>
<dbReference type="InterPro" id="IPR056884">
    <property type="entry name" value="NPHP3-like_N"/>
</dbReference>
<accession>A0ABR3RKF4</accession>
<organism evidence="5 6">
    <name type="scientific">Paraconiothyrium brasiliense</name>
    <dbReference type="NCBI Taxonomy" id="300254"/>
    <lineage>
        <taxon>Eukaryota</taxon>
        <taxon>Fungi</taxon>
        <taxon>Dikarya</taxon>
        <taxon>Ascomycota</taxon>
        <taxon>Pezizomycotina</taxon>
        <taxon>Dothideomycetes</taxon>
        <taxon>Pleosporomycetidae</taxon>
        <taxon>Pleosporales</taxon>
        <taxon>Massarineae</taxon>
        <taxon>Didymosphaeriaceae</taxon>
        <taxon>Paraconiothyrium</taxon>
    </lineage>
</organism>
<dbReference type="SUPFAM" id="SSF52540">
    <property type="entry name" value="P-loop containing nucleoside triphosphate hydrolases"/>
    <property type="match status" value="1"/>
</dbReference>
<keyword evidence="1" id="KW-0677">Repeat</keyword>
<feature type="compositionally biased region" description="Acidic residues" evidence="3">
    <location>
        <begin position="978"/>
        <end position="1003"/>
    </location>
</feature>
<sequence length="1369" mass="152225">MARTLRRDDYTVGWVCALPVELAVAQEMLDEEHDTPLYDAHDTNLYTCGRVGEHNVVIACLPEGQTGTNSAAAVAVQMKSTFSSTRFGLMVGIGGGVPSEEADVRLGDVVVSKPNKTHGGVVQYDSGKATASGFERTGVLNTPPTVLLNAVANVRAKQIRGKSKLLEYLSKLDSLPHFSRESAGPDTLFEAGYEHVGKGSTCGKCSTEYTVTREAQRQEVKVHYGTIASGNKVIKEAAVREQLSAELGGVLCFEMEAAGLMNSFPCLVVRGVCDYADSHKNKAWQPYAAATAAAYAKEVLSVIRPAEVAKECTVEQTTEVACRLFWVKGDPGAGKSVLMKHSVKRMRERSSNDLVVSFFFHGQGTPLQKTLLGLFRALLASILDYFPEYLTQLAIKFAEREKRYGRYTERRWEWTEKELQEVLSSLLVRGTQCQPVVIFIDALDECGEGPAKSLLAYFKDLTCQAEIGHARCKICLSSRHYPILSLDTIPSVQVEESNNQDIRRYIQKKLKDIRPKSKRDQIEIEILSKSNGGFQWAFLVTRTIVDKNLIGIKAEKLLEELNSCPQTLGEVYEAILNSVPATEQHQMTKIFQWVRFAERPLSAQELRDALATDQDMSHNSILDLRAYEGWSDSLADFERHVKHISRGLIRFQSRELWEQYDPDGEDSDREAQLIHQSVADFLLDKFFKEAGNHSSTNRSSAASGHFEISRSCLRYMVLKDILDAAHLPRGTLSSRFPLAPYAVRFLFVHIHNVEKEGIVQSDLASVMQWASSSETMSKLATLWRALDPDSAHTPLGLALHWGDSFARLGCEEIDSRDANLNTPLMLAIREGYSDIALTLLKRSVEYEGRHEEHGDGGKHITKEFSRARAAEIDAQNEDGDTALDTALDQNMSEVIVKIIEAGAELKYLGRETALVRCAVSRRDMELLAIVLERKLNLDGAIFFALKDQLSQRDPVLERIVSQLLSDGANTARSSDDPPQSEDSDDEDSDDEDSDDEDSDDEDENSNRYDDDALALASRRGLTSMVEILLAHDAPADLKNAHGECPLLIATVYEHEDIVRMLLPRAASSVELEDNLGRTALSTAVEHCLPRITKLLLEGGSFSNPSPLLEKCVLDYARYGAHECRELVLRRNLIDYHFVDDEGQTPLCLAARYGREAVVKQLIDTGKVDPEGKSKDGRTPLSWAAQNGHEVVVKQLLDTGKVDPDWKNRDGRTPLSWAAQNGHEAVVKQLLYTGNIDINYKDEDGWTVMSREATRGCIKALQTLLNVRGVDVNLCGPYQRTPLFWAVLRKHYEAVELLLDQDVVDVNTKDANGTTPLLCAVQSKSENIATMLLATGRVDLSVEDKDGWTAISWATHHHQTDIIQLLQKCA</sequence>
<keyword evidence="6" id="KW-1185">Reference proteome</keyword>
<dbReference type="SUPFAM" id="SSF48403">
    <property type="entry name" value="Ankyrin repeat"/>
    <property type="match status" value="2"/>
</dbReference>
<protein>
    <recommendedName>
        <fullName evidence="4">NACHT domain-containing protein</fullName>
    </recommendedName>
</protein>
<dbReference type="PROSITE" id="PS50297">
    <property type="entry name" value="ANK_REP_REGION"/>
    <property type="match status" value="3"/>
</dbReference>
<evidence type="ECO:0000313" key="6">
    <source>
        <dbReference type="Proteomes" id="UP001521785"/>
    </source>
</evidence>
<evidence type="ECO:0000256" key="3">
    <source>
        <dbReference type="SAM" id="MobiDB-lite"/>
    </source>
</evidence>
<dbReference type="Pfam" id="PF01048">
    <property type="entry name" value="PNP_UDP_1"/>
    <property type="match status" value="1"/>
</dbReference>
<evidence type="ECO:0000313" key="5">
    <source>
        <dbReference type="EMBL" id="KAL1604867.1"/>
    </source>
</evidence>
<dbReference type="EMBL" id="JAKJXO020000005">
    <property type="protein sequence ID" value="KAL1604867.1"/>
    <property type="molecule type" value="Genomic_DNA"/>
</dbReference>
<proteinExistence type="predicted"/>
<dbReference type="PROSITE" id="PS50837">
    <property type="entry name" value="NACHT"/>
    <property type="match status" value="1"/>
</dbReference>
<gene>
    <name evidence="5" type="ORF">SLS60_004407</name>
</gene>
<dbReference type="InterPro" id="IPR035994">
    <property type="entry name" value="Nucleoside_phosphorylase_sf"/>
</dbReference>
<dbReference type="InterPro" id="IPR036770">
    <property type="entry name" value="Ankyrin_rpt-contain_sf"/>
</dbReference>
<dbReference type="PANTHER" id="PTHR46082">
    <property type="entry name" value="ATP/GTP-BINDING PROTEIN-RELATED"/>
    <property type="match status" value="1"/>
</dbReference>
<dbReference type="SUPFAM" id="SSF53167">
    <property type="entry name" value="Purine and uridine phosphorylases"/>
    <property type="match status" value="1"/>
</dbReference>
<evidence type="ECO:0000259" key="4">
    <source>
        <dbReference type="PROSITE" id="PS50837"/>
    </source>
</evidence>
<dbReference type="Gene3D" id="1.25.40.20">
    <property type="entry name" value="Ankyrin repeat-containing domain"/>
    <property type="match status" value="4"/>
</dbReference>
<dbReference type="Pfam" id="PF24883">
    <property type="entry name" value="NPHP3_N"/>
    <property type="match status" value="1"/>
</dbReference>